<sequence length="1131" mass="125415">MASRRRAKKATHFEIVNRWCLDFYVAEALDAFRDDEYTQFSQIRDHLQSLLEMPIEANSSLPMKLLIIQFLSRIYDGDKLGIEFELNSVTPLESAMNVLEKICAEVEVPQSDLERVHTSLREMVVVVCIKSKDFKKAKEMLEKHFPTRKNPVGKAKLLSDLMQRKCSTHPTLEQPSYSQFRQNMLDFIERVYTMPQPFLSMIVRKRNEMVEESQIIKRRSRRLEYGTQTENHIDLTSEPRQEQDAPEHSSSVSADARLGYVTLQVLRQVYESQAQKLGLNVPFSTLMEEVYKEAEEEAQKEAQGGQQQQQQQQQQQVVEVEVVEIQKDVNPKENVPEKTPAVGEEVRVEATESDTQAEDEEEEEKREADSLHLHLSETPQEDFEKEEVVAQHNDAEEEEAAMEEEQEQEEEPDRGKDADEGDESIEVEQKESKSVREKEEEESVLVNAERDVSDDDAVVPAVSPPHPSSSDTDNLFSQAESPSLLAQPKRLTRSRCRDDPPAAHSDITSPSPPPPPSSNPQTPTSKSPDPAEHAKPAVNVIGGSLLSRIIGGRYCKVTIPQLIMLPDSQPVTYQSEKLSTSDPDSAAENSMLDEPLLPSELEENIRTPPLSSTPDREERRGRGRLRDPLLNRRSKESPPDTPNRGSSSATRNSRDKGFVTPSRSTSGATSRRSEELGSGTPSRGSSNTPGCQKDPIPDTPTRGSGAGAKRRKGLLPTTPGRPGPGSALRPNNSSTDEGPQDFSLSSSPPNRKRRKELTMRRVRRLSKRLHTGTETEREIESDDSDTAIFYRTKVAARRRQNDPFPESDMPSKGSPSATPDGGPSGATTRWLKESASASPDSSTCSATTRHTNGRASVTPNRVSSSASTRWLKERASVTPNRPPSGATPRFSRDEGDATPRKGTSGACRCSRQLASATPSKGTSGDATRRSRELGSATRSRGSCNTPGHRKDTLPDTTVRGSPAGVTRCSRHLAFVSPSRGTSSEDSEGIHGVTALDQAEAVAQSTMQSSSSQYHTCGSEAGRSSRSSKSFANSAAGARSHSFYSKMMNVTATREEWSDEDSLFSSTRKTDVTKSNGRKRMWTEEETRWVKEGVERFGVGNWAKIREAFPFEGRTSVNIKDRWRTMKSNGTV</sequence>
<feature type="compositionally biased region" description="Acidic residues" evidence="7">
    <location>
        <begin position="351"/>
        <end position="364"/>
    </location>
</feature>
<dbReference type="Pfam" id="PF08558">
    <property type="entry name" value="TRF"/>
    <property type="match status" value="1"/>
</dbReference>
<dbReference type="GO" id="GO:1905839">
    <property type="term" value="P:negative regulation of telomeric D-loop disassembly"/>
    <property type="evidence" value="ECO:0007669"/>
    <property type="project" value="TreeGrafter"/>
</dbReference>
<reference evidence="10 11" key="1">
    <citation type="submission" date="2020-10" db="EMBL/GenBank/DDBJ databases">
        <title>Chromosome-scale genome assembly of the Allis shad, Alosa alosa.</title>
        <authorList>
            <person name="Margot Z."/>
            <person name="Christophe K."/>
            <person name="Cabau C."/>
            <person name="Louis A."/>
            <person name="Berthelot C."/>
            <person name="Parey E."/>
            <person name="Roest Crollius H."/>
            <person name="Montfort J."/>
            <person name="Robinson-Rechavi M."/>
            <person name="Bucao C."/>
            <person name="Bouchez O."/>
            <person name="Gislard M."/>
            <person name="Lluch J."/>
            <person name="Milhes M."/>
            <person name="Lampietro C."/>
            <person name="Lopez Roques C."/>
            <person name="Donnadieu C."/>
            <person name="Braasch I."/>
            <person name="Desvignes T."/>
            <person name="Postlethwait J."/>
            <person name="Bobe J."/>
            <person name="Guiguen Y."/>
        </authorList>
    </citation>
    <scope>NUCLEOTIDE SEQUENCE [LARGE SCALE GENOMIC DNA]</scope>
    <source>
        <strain evidence="10">M-15738</strain>
        <tissue evidence="10">Blood</tissue>
    </source>
</reference>
<feature type="compositionally biased region" description="Low complexity" evidence="7">
    <location>
        <begin position="1018"/>
        <end position="1032"/>
    </location>
</feature>
<dbReference type="Pfam" id="PF00249">
    <property type="entry name" value="Myb_DNA-binding"/>
    <property type="match status" value="1"/>
</dbReference>
<feature type="compositionally biased region" description="Polar residues" evidence="7">
    <location>
        <begin position="729"/>
        <end position="749"/>
    </location>
</feature>
<dbReference type="InterPro" id="IPR017930">
    <property type="entry name" value="Myb_dom"/>
</dbReference>
<dbReference type="SUPFAM" id="SSF63600">
    <property type="entry name" value="Telomeric repeat binding factor (TRF) dimerisation domain"/>
    <property type="match status" value="1"/>
</dbReference>
<feature type="compositionally biased region" description="Polar residues" evidence="7">
    <location>
        <begin position="679"/>
        <end position="690"/>
    </location>
</feature>
<feature type="compositionally biased region" description="Polar residues" evidence="7">
    <location>
        <begin position="569"/>
        <end position="583"/>
    </location>
</feature>
<name>A0AAV6FYD7_9TELE</name>
<feature type="compositionally biased region" description="Low complexity" evidence="7">
    <location>
        <begin position="660"/>
        <end position="670"/>
    </location>
</feature>
<evidence type="ECO:0000259" key="8">
    <source>
        <dbReference type="PROSITE" id="PS50090"/>
    </source>
</evidence>
<feature type="compositionally biased region" description="Polar residues" evidence="7">
    <location>
        <begin position="1002"/>
        <end position="1015"/>
    </location>
</feature>
<feature type="compositionally biased region" description="Polar residues" evidence="7">
    <location>
        <begin position="849"/>
        <end position="868"/>
    </location>
</feature>
<accession>A0AAV6FYD7</accession>
<keyword evidence="3" id="KW-0779">Telomere</keyword>
<dbReference type="InterPro" id="IPR001005">
    <property type="entry name" value="SANT/Myb"/>
</dbReference>
<dbReference type="CDD" id="cd11660">
    <property type="entry name" value="SANT_TRF"/>
    <property type="match status" value="1"/>
</dbReference>
<feature type="compositionally biased region" description="Polar residues" evidence="7">
    <location>
        <begin position="472"/>
        <end position="481"/>
    </location>
</feature>
<evidence type="ECO:0000256" key="4">
    <source>
        <dbReference type="ARBA" id="ARBA00023125"/>
    </source>
</evidence>
<dbReference type="GO" id="GO:0005654">
    <property type="term" value="C:nucleoplasm"/>
    <property type="evidence" value="ECO:0007669"/>
    <property type="project" value="UniProtKB-ARBA"/>
</dbReference>
<dbReference type="InterPro" id="IPR030657">
    <property type="entry name" value="TERF2"/>
</dbReference>
<dbReference type="PROSITE" id="PS50090">
    <property type="entry name" value="MYB_LIKE"/>
    <property type="match status" value="1"/>
</dbReference>
<evidence type="ECO:0000256" key="6">
    <source>
        <dbReference type="ARBA" id="ARBA00023306"/>
    </source>
</evidence>
<dbReference type="Proteomes" id="UP000823561">
    <property type="component" value="Chromosome 17"/>
</dbReference>
<evidence type="ECO:0000256" key="5">
    <source>
        <dbReference type="ARBA" id="ARBA00023242"/>
    </source>
</evidence>
<dbReference type="GO" id="GO:0098505">
    <property type="term" value="F:G-rich strand telomeric DNA binding"/>
    <property type="evidence" value="ECO:0007669"/>
    <property type="project" value="TreeGrafter"/>
</dbReference>
<evidence type="ECO:0000313" key="10">
    <source>
        <dbReference type="EMBL" id="KAG5267873.1"/>
    </source>
</evidence>
<feature type="compositionally biased region" description="Basic and acidic residues" evidence="7">
    <location>
        <begin position="231"/>
        <end position="247"/>
    </location>
</feature>
<keyword evidence="2" id="KW-0158">Chromosome</keyword>
<feature type="compositionally biased region" description="Basic and acidic residues" evidence="7">
    <location>
        <begin position="427"/>
        <end position="438"/>
    </location>
</feature>
<evidence type="ECO:0000256" key="1">
    <source>
        <dbReference type="ARBA" id="ARBA00004574"/>
    </source>
</evidence>
<evidence type="ECO:0008006" key="12">
    <source>
        <dbReference type="Google" id="ProtNLM"/>
    </source>
</evidence>
<dbReference type="EMBL" id="JADWDJ010000017">
    <property type="protein sequence ID" value="KAG5267873.1"/>
    <property type="molecule type" value="Genomic_DNA"/>
</dbReference>
<dbReference type="PANTHER" id="PTHR46833">
    <property type="entry name" value="TELOMERIC REPEAT-BINDING FACTOR 2 TERF2"/>
    <property type="match status" value="1"/>
</dbReference>
<dbReference type="GO" id="GO:0061820">
    <property type="term" value="P:telomeric D-loop disassembly"/>
    <property type="evidence" value="ECO:0007669"/>
    <property type="project" value="TreeGrafter"/>
</dbReference>
<feature type="region of interest" description="Disordered" evidence="7">
    <location>
        <begin position="564"/>
        <end position="964"/>
    </location>
</feature>
<feature type="domain" description="HTH myb-type" evidence="9">
    <location>
        <begin position="1073"/>
        <end position="1130"/>
    </location>
</feature>
<feature type="region of interest" description="Disordered" evidence="7">
    <location>
        <begin position="221"/>
        <end position="253"/>
    </location>
</feature>
<feature type="compositionally biased region" description="Acidic residues" evidence="7">
    <location>
        <begin position="395"/>
        <end position="412"/>
    </location>
</feature>
<feature type="compositionally biased region" description="Low complexity" evidence="7">
    <location>
        <begin position="519"/>
        <end position="528"/>
    </location>
</feature>
<keyword evidence="4" id="KW-0238">DNA-binding</keyword>
<dbReference type="Gene3D" id="1.25.40.210">
    <property type="entry name" value="Telomere repeat-binding factor, dimerisation domain"/>
    <property type="match status" value="1"/>
</dbReference>
<feature type="compositionally biased region" description="Low complexity" evidence="7">
    <location>
        <begin position="834"/>
        <end position="848"/>
    </location>
</feature>
<dbReference type="GO" id="GO:0070198">
    <property type="term" value="P:protein localization to chromosome, telomeric region"/>
    <property type="evidence" value="ECO:0007669"/>
    <property type="project" value="TreeGrafter"/>
</dbReference>
<dbReference type="SUPFAM" id="SSF46689">
    <property type="entry name" value="Homeodomain-like"/>
    <property type="match status" value="1"/>
</dbReference>
<dbReference type="PANTHER" id="PTHR46833:SF1">
    <property type="entry name" value="TELOMERIC REPEAT-BINDING FACTOR 2"/>
    <property type="match status" value="1"/>
</dbReference>
<feature type="compositionally biased region" description="Polar residues" evidence="7">
    <location>
        <begin position="912"/>
        <end position="925"/>
    </location>
</feature>
<organism evidence="10 11">
    <name type="scientific">Alosa alosa</name>
    <name type="common">allis shad</name>
    <dbReference type="NCBI Taxonomy" id="278164"/>
    <lineage>
        <taxon>Eukaryota</taxon>
        <taxon>Metazoa</taxon>
        <taxon>Chordata</taxon>
        <taxon>Craniata</taxon>
        <taxon>Vertebrata</taxon>
        <taxon>Euteleostomi</taxon>
        <taxon>Actinopterygii</taxon>
        <taxon>Neopterygii</taxon>
        <taxon>Teleostei</taxon>
        <taxon>Clupei</taxon>
        <taxon>Clupeiformes</taxon>
        <taxon>Clupeoidei</taxon>
        <taxon>Clupeidae</taxon>
        <taxon>Alosa</taxon>
    </lineage>
</organism>
<evidence type="ECO:0000313" key="11">
    <source>
        <dbReference type="Proteomes" id="UP000823561"/>
    </source>
</evidence>
<evidence type="ECO:0000256" key="2">
    <source>
        <dbReference type="ARBA" id="ARBA00022454"/>
    </source>
</evidence>
<feature type="compositionally biased region" description="Basic residues" evidence="7">
    <location>
        <begin position="750"/>
        <end position="770"/>
    </location>
</feature>
<dbReference type="Gene3D" id="1.10.10.60">
    <property type="entry name" value="Homeodomain-like"/>
    <property type="match status" value="1"/>
</dbReference>
<dbReference type="SMART" id="SM00717">
    <property type="entry name" value="SANT"/>
    <property type="match status" value="1"/>
</dbReference>
<feature type="compositionally biased region" description="Basic and acidic residues" evidence="7">
    <location>
        <begin position="890"/>
        <end position="899"/>
    </location>
</feature>
<evidence type="ECO:0000256" key="3">
    <source>
        <dbReference type="ARBA" id="ARBA00022895"/>
    </source>
</evidence>
<protein>
    <recommendedName>
        <fullName evidence="12">Telomeric repeat-binding factor 2</fullName>
    </recommendedName>
</protein>
<gene>
    <name evidence="10" type="ORF">AALO_G00226890</name>
</gene>
<evidence type="ECO:0000259" key="9">
    <source>
        <dbReference type="PROSITE" id="PS51294"/>
    </source>
</evidence>
<comment type="caution">
    <text evidence="10">The sequence shown here is derived from an EMBL/GenBank/DDBJ whole genome shotgun (WGS) entry which is preliminary data.</text>
</comment>
<dbReference type="GO" id="GO:0070187">
    <property type="term" value="C:shelterin complex"/>
    <property type="evidence" value="ECO:0007669"/>
    <property type="project" value="TreeGrafter"/>
</dbReference>
<dbReference type="GO" id="GO:0032208">
    <property type="term" value="P:negative regulation of telomere maintenance via recombination"/>
    <property type="evidence" value="ECO:0007669"/>
    <property type="project" value="TreeGrafter"/>
</dbReference>
<comment type="subcellular location">
    <subcellularLocation>
        <location evidence="1">Chromosome</location>
        <location evidence="1">Telomere</location>
    </subcellularLocation>
</comment>
<dbReference type="GO" id="GO:0003720">
    <property type="term" value="F:telomerase activity"/>
    <property type="evidence" value="ECO:0007669"/>
    <property type="project" value="TreeGrafter"/>
</dbReference>
<feature type="compositionally biased region" description="Polar residues" evidence="7">
    <location>
        <begin position="936"/>
        <end position="945"/>
    </location>
</feature>
<proteinExistence type="predicted"/>
<evidence type="ECO:0000256" key="7">
    <source>
        <dbReference type="SAM" id="MobiDB-lite"/>
    </source>
</evidence>
<dbReference type="InterPro" id="IPR036507">
    <property type="entry name" value="Telomere_rpt-bd_fac_dimer_sf"/>
</dbReference>
<feature type="region of interest" description="Disordered" evidence="7">
    <location>
        <begin position="328"/>
        <end position="536"/>
    </location>
</feature>
<dbReference type="PROSITE" id="PS51294">
    <property type="entry name" value="HTH_MYB"/>
    <property type="match status" value="1"/>
</dbReference>
<dbReference type="InterPro" id="IPR013867">
    <property type="entry name" value="Telomere_rpt-bd_fac_dimer_dom"/>
</dbReference>
<dbReference type="InterPro" id="IPR009057">
    <property type="entry name" value="Homeodomain-like_sf"/>
</dbReference>
<dbReference type="GO" id="GO:0042803">
    <property type="term" value="F:protein homodimerization activity"/>
    <property type="evidence" value="ECO:0007669"/>
    <property type="project" value="InterPro"/>
</dbReference>
<dbReference type="GO" id="GO:0032210">
    <property type="term" value="P:regulation of telomere maintenance via telomerase"/>
    <property type="evidence" value="ECO:0007669"/>
    <property type="project" value="TreeGrafter"/>
</dbReference>
<dbReference type="GO" id="GO:0031627">
    <property type="term" value="P:telomeric loop formation"/>
    <property type="evidence" value="ECO:0007669"/>
    <property type="project" value="TreeGrafter"/>
</dbReference>
<keyword evidence="6" id="KW-0131">Cell cycle</keyword>
<feature type="region of interest" description="Disordered" evidence="7">
    <location>
        <begin position="1000"/>
        <end position="1032"/>
    </location>
</feature>
<keyword evidence="11" id="KW-1185">Reference proteome</keyword>
<feature type="compositionally biased region" description="Basic and acidic residues" evidence="7">
    <location>
        <begin position="614"/>
        <end position="638"/>
    </location>
</feature>
<dbReference type="AlphaFoldDB" id="A0AAV6FYD7"/>
<dbReference type="GO" id="GO:0031848">
    <property type="term" value="P:protection from non-homologous end joining at telomere"/>
    <property type="evidence" value="ECO:0007669"/>
    <property type="project" value="InterPro"/>
</dbReference>
<keyword evidence="5" id="KW-0539">Nucleus</keyword>
<dbReference type="GO" id="GO:0003691">
    <property type="term" value="F:double-stranded telomeric DNA binding"/>
    <property type="evidence" value="ECO:0007669"/>
    <property type="project" value="TreeGrafter"/>
</dbReference>
<feature type="compositionally biased region" description="Basic and acidic residues" evidence="7">
    <location>
        <begin position="365"/>
        <end position="375"/>
    </location>
</feature>
<feature type="domain" description="Myb-like" evidence="8">
    <location>
        <begin position="1073"/>
        <end position="1126"/>
    </location>
</feature>